<keyword evidence="2" id="KW-0472">Membrane</keyword>
<protein>
    <submittedName>
        <fullName evidence="4">Efflux transporter outer membrane subunit</fullName>
    </submittedName>
    <submittedName>
        <fullName evidence="3">NodT family efflux transporter outer membrane factor (OMF) lipoprotein</fullName>
    </submittedName>
</protein>
<dbReference type="PROSITE" id="PS51257">
    <property type="entry name" value="PROKAR_LIPOPROTEIN"/>
    <property type="match status" value="1"/>
</dbReference>
<dbReference type="PANTHER" id="PTHR30203">
    <property type="entry name" value="OUTER MEMBRANE CATION EFFLUX PROTEIN"/>
    <property type="match status" value="1"/>
</dbReference>
<accession>A0A850NTW7</accession>
<dbReference type="EMBL" id="JACHXV010000003">
    <property type="protein sequence ID" value="MBB3173114.1"/>
    <property type="molecule type" value="Genomic_DNA"/>
</dbReference>
<keyword evidence="2" id="KW-1134">Transmembrane beta strand</keyword>
<keyword evidence="2" id="KW-0812">Transmembrane</keyword>
<gene>
    <name evidence="3" type="ORF">FHR90_000932</name>
    <name evidence="4" type="ORF">HUK83_15275</name>
</gene>
<comment type="similarity">
    <text evidence="1 2">Belongs to the outer membrane factor (OMF) (TC 1.B.17) family.</text>
</comment>
<sequence length="497" mass="51585">MIARARDLLAASVVLAVAGCAVGPDFHPPAKPTQTGYLPAGADVATTDAAPGALGAAQRLTPGADIAGEWWTLFRSPALDALVRRALAHNPQLPAAQAALRAAHENTAAQIGSYYPQVGAGLTVSRNLTPLASLSPVGASNNPYYSLTTASVSVSFLPDVFGLNQRTVEGLAATADTQRWQVEATYLTLTSNVVAAAFTEASLAAQIEETEEIVGIGQKLTSILRQEFALGQIAQADVRTQEAALALAQQSLGPLQKQRAQARDQLAALVGATPDQSLPSFALTDFTLPTELPLSLPADLVAQRPDLQAALANLHAASAQIGVAIAQRLPQFPLSAQGGREPNNIADLFEPHTAFWSLIGSATLPIFQGGTLLHRQRAAQAGFDQAAAQYDQAVLAALQNVADTLAALHIDATTLGSAQAAQSAAEDSLRIARGQLALGSVSTLVLLNAQDAALTARLATVQAQAARLSDTAALFQALGGGWWHRHDIPAPPSKAPF</sequence>
<dbReference type="NCBIfam" id="TIGR01845">
    <property type="entry name" value="outer_NodT"/>
    <property type="match status" value="1"/>
</dbReference>
<comment type="caution">
    <text evidence="4">The sequence shown here is derived from an EMBL/GenBank/DDBJ whole genome shotgun (WGS) entry which is preliminary data.</text>
</comment>
<dbReference type="InterPro" id="IPR003423">
    <property type="entry name" value="OMP_efflux"/>
</dbReference>
<organism evidence="4 6">
    <name type="scientific">Endobacter medicaginis</name>
    <dbReference type="NCBI Taxonomy" id="1181271"/>
    <lineage>
        <taxon>Bacteria</taxon>
        <taxon>Pseudomonadati</taxon>
        <taxon>Pseudomonadota</taxon>
        <taxon>Alphaproteobacteria</taxon>
        <taxon>Acetobacterales</taxon>
        <taxon>Acetobacteraceae</taxon>
        <taxon>Endobacter</taxon>
    </lineage>
</organism>
<evidence type="ECO:0000256" key="1">
    <source>
        <dbReference type="ARBA" id="ARBA00007613"/>
    </source>
</evidence>
<dbReference type="InterPro" id="IPR010131">
    <property type="entry name" value="MdtP/NodT-like"/>
</dbReference>
<dbReference type="GO" id="GO:0005886">
    <property type="term" value="C:plasma membrane"/>
    <property type="evidence" value="ECO:0007669"/>
    <property type="project" value="UniProtKB-SubCell"/>
</dbReference>
<feature type="chain" id="PRO_5044038084" evidence="2">
    <location>
        <begin position="24"/>
        <end position="497"/>
    </location>
</feature>
<evidence type="ECO:0000313" key="5">
    <source>
        <dbReference type="Proteomes" id="UP000557688"/>
    </source>
</evidence>
<dbReference type="AlphaFoldDB" id="A0A850NTW7"/>
<keyword evidence="2 3" id="KW-0449">Lipoprotein</keyword>
<feature type="signal peptide" evidence="2">
    <location>
        <begin position="1"/>
        <end position="23"/>
    </location>
</feature>
<dbReference type="Gene3D" id="1.20.1600.10">
    <property type="entry name" value="Outer membrane efflux proteins (OEP)"/>
    <property type="match status" value="1"/>
</dbReference>
<dbReference type="RefSeq" id="WP_176626162.1">
    <property type="nucleotide sequence ID" value="NZ_JABXXQ010000458.1"/>
</dbReference>
<dbReference type="Proteomes" id="UP000557688">
    <property type="component" value="Unassembled WGS sequence"/>
</dbReference>
<name>A0A850NTW7_9PROT</name>
<evidence type="ECO:0000256" key="2">
    <source>
        <dbReference type="RuleBase" id="RU362097"/>
    </source>
</evidence>
<evidence type="ECO:0000313" key="6">
    <source>
        <dbReference type="Proteomes" id="UP000565205"/>
    </source>
</evidence>
<proteinExistence type="inferred from homology"/>
<reference evidence="4 6" key="1">
    <citation type="submission" date="2020-06" db="EMBL/GenBank/DDBJ databases">
        <title>Description of novel acetic acid bacteria.</title>
        <authorList>
            <person name="Sombolestani A."/>
        </authorList>
    </citation>
    <scope>NUCLEOTIDE SEQUENCE [LARGE SCALE GENOMIC DNA]</scope>
    <source>
        <strain evidence="4 6">LMG 26838</strain>
    </source>
</reference>
<keyword evidence="2" id="KW-0732">Signal</keyword>
<evidence type="ECO:0000313" key="3">
    <source>
        <dbReference type="EMBL" id="MBB3173114.1"/>
    </source>
</evidence>
<dbReference type="EMBL" id="JABXXQ010000458">
    <property type="protein sequence ID" value="NVN31689.1"/>
    <property type="molecule type" value="Genomic_DNA"/>
</dbReference>
<dbReference type="PANTHER" id="PTHR30203:SF33">
    <property type="entry name" value="BLR4455 PROTEIN"/>
    <property type="match status" value="1"/>
</dbReference>
<reference evidence="3 5" key="2">
    <citation type="submission" date="2020-08" db="EMBL/GenBank/DDBJ databases">
        <title>Genomic Encyclopedia of Type Strains, Phase III (KMG-III): the genomes of soil and plant-associated and newly described type strains.</title>
        <authorList>
            <person name="Whitman W."/>
        </authorList>
    </citation>
    <scope>NUCLEOTIDE SEQUENCE [LARGE SCALE GENOMIC DNA]</scope>
    <source>
        <strain evidence="3 5">CECT 8088</strain>
    </source>
</reference>
<dbReference type="Proteomes" id="UP000565205">
    <property type="component" value="Unassembled WGS sequence"/>
</dbReference>
<keyword evidence="2" id="KW-0564">Palmitate</keyword>
<dbReference type="GO" id="GO:0015562">
    <property type="term" value="F:efflux transmembrane transporter activity"/>
    <property type="evidence" value="ECO:0007669"/>
    <property type="project" value="InterPro"/>
</dbReference>
<dbReference type="SUPFAM" id="SSF56954">
    <property type="entry name" value="Outer membrane efflux proteins (OEP)"/>
    <property type="match status" value="1"/>
</dbReference>
<comment type="subcellular location">
    <subcellularLocation>
        <location evidence="2">Cell membrane</location>
        <topology evidence="2">Lipid-anchor</topology>
    </subcellularLocation>
</comment>
<evidence type="ECO:0000313" key="4">
    <source>
        <dbReference type="EMBL" id="NVN31689.1"/>
    </source>
</evidence>
<dbReference type="Pfam" id="PF02321">
    <property type="entry name" value="OEP"/>
    <property type="match status" value="2"/>
</dbReference>
<dbReference type="Gene3D" id="2.20.200.10">
    <property type="entry name" value="Outer membrane efflux proteins (OEP)"/>
    <property type="match status" value="1"/>
</dbReference>
<keyword evidence="5" id="KW-1185">Reference proteome</keyword>